<dbReference type="SUPFAM" id="SSF74650">
    <property type="entry name" value="Galactose mutarotase-like"/>
    <property type="match status" value="1"/>
</dbReference>
<dbReference type="InterPro" id="IPR013783">
    <property type="entry name" value="Ig-like_fold"/>
</dbReference>
<sequence>MLKETVARQEWQTQSVTSLHRLAVHVPLAGWPDEESARIQGSSPHLLSLDGDWGFAWFSSPQAVPEAWLASDLPRTVPIRVPGCWQLDAAYPGGRPDTDGPIYTNIKYPFPCDPPRVPEENPTGCYSRLFRVSSAWLAEGQTRILLHGVSSALHLFCNGAWVGYSQDSRLPAAFDLTPFLRAGDNRLCVLVVRWSDGSYLEDQDMWWLSGIFRSVELLHKPARHLSDFNLTATLDEGYRDGLLTLTAMTRGAVGLRLRARLYLDEALISERVVAVGPAVVDERGGYEERATLMMRVDAPLQWSAETPQLYRLTLALLDAESVIEAEGCDVGFRRVEIRDGLLLLNGAPLLIRGANRHEFDPAMGYAIDPARIEQDLRLLKQNNFNAVRCAHYPNHSEFYRLCDRLGLYVVDEANIETHGMTPMGRLADDPLWLGAFVERAARMVARDFNHPCIIIWSLGNESGYGAAHDAMYRWIKRRDPSRPIQYEGGGANTAATDILCPMYARTDEDQPFPAVPKWSLKKWIGLPGESRPLILCEYAHAMGNSLGGFAHYWQAFREYPRLQGGFVWDWVDQGLDRHDGEGRHDWGYGGDFGDRQNDRQFCCNGLLFPDRTPHPALFEARRAQQPFTFRLLSSRPLRVEVTSDYLFRTTDNERLQWRVCADGESILEGECLLAMAPRQRLTLTLGEWEEGGTLHWLDLAVSQIASTPWSAAGHEVARQQFLLPAPLVLQRPVAAGPRLEESGWIRGHRHHWHLDRATGCIDRWLRDGEEQLLAPVSDHFYRAPLDNDIGTSEADHADPGSWLARWQACGLGQWRHRCLGIEEREGALWVRHGYFHGEALVALTQWQHSVDQEGGMALAIEVELADSLPPLLRVGLQLHLARVPESVRWLGRGPHENYPDRRLSADLGRWELPLAALHTPYIFPSDNGLRCDTRELWLGPLSVRGAFHFSASRFSQRQLAQARHQGELVEEAGLFVCLDGEHMGVGGDDSWSQSVRPEFQLSARRYRWGCRLGDD</sequence>
<comment type="cofactor">
    <cofactor evidence="2">
        <name>Na(+)</name>
        <dbReference type="ChEBI" id="CHEBI:29101"/>
    </cofactor>
</comment>
<dbReference type="InterPro" id="IPR008979">
    <property type="entry name" value="Galactose-bd-like_sf"/>
</dbReference>
<comment type="catalytic activity">
    <reaction evidence="1 10">
        <text>Hydrolysis of terminal non-reducing beta-D-galactose residues in beta-D-galactosides.</text>
        <dbReference type="EC" id="3.2.1.23"/>
    </reaction>
</comment>
<dbReference type="Pfam" id="PF00703">
    <property type="entry name" value="Glyco_hydro_2"/>
    <property type="match status" value="1"/>
</dbReference>
<evidence type="ECO:0000256" key="7">
    <source>
        <dbReference type="ARBA" id="ARBA00023053"/>
    </source>
</evidence>
<dbReference type="PANTHER" id="PTHR46323">
    <property type="entry name" value="BETA-GALACTOSIDASE"/>
    <property type="match status" value="1"/>
</dbReference>
<evidence type="ECO:0000256" key="10">
    <source>
        <dbReference type="RuleBase" id="RU361154"/>
    </source>
</evidence>
<dbReference type="KEGG" id="asr:WL1483_619"/>
<evidence type="ECO:0000256" key="3">
    <source>
        <dbReference type="ARBA" id="ARBA00007401"/>
    </source>
</evidence>
<evidence type="ECO:0000313" key="12">
    <source>
        <dbReference type="EMBL" id="ALP40038.1"/>
    </source>
</evidence>
<dbReference type="InterPro" id="IPR006102">
    <property type="entry name" value="Ig-like_GH2"/>
</dbReference>
<dbReference type="SUPFAM" id="SSF49785">
    <property type="entry name" value="Galactose-binding domain-like"/>
    <property type="match status" value="1"/>
</dbReference>
<dbReference type="FunFam" id="3.20.20.80:FF:000018">
    <property type="entry name" value="Beta-galactosidase"/>
    <property type="match status" value="1"/>
</dbReference>
<organism evidence="12 13">
    <name type="scientific">Aeromonas schubertii</name>
    <dbReference type="NCBI Taxonomy" id="652"/>
    <lineage>
        <taxon>Bacteria</taxon>
        <taxon>Pseudomonadati</taxon>
        <taxon>Pseudomonadota</taxon>
        <taxon>Gammaproteobacteria</taxon>
        <taxon>Aeromonadales</taxon>
        <taxon>Aeromonadaceae</taxon>
        <taxon>Aeromonas</taxon>
    </lineage>
</organism>
<name>A0A0S2SEB9_9GAMM</name>
<dbReference type="InterPro" id="IPR006104">
    <property type="entry name" value="Glyco_hydro_2_N"/>
</dbReference>
<dbReference type="NCBIfam" id="NF007074">
    <property type="entry name" value="PRK09525.1"/>
    <property type="match status" value="1"/>
</dbReference>
<evidence type="ECO:0000256" key="5">
    <source>
        <dbReference type="ARBA" id="ARBA00013303"/>
    </source>
</evidence>
<gene>
    <name evidence="12" type="primary">lacZ</name>
    <name evidence="12" type="ORF">WL1483_619</name>
</gene>
<dbReference type="PANTHER" id="PTHR46323:SF2">
    <property type="entry name" value="BETA-GALACTOSIDASE"/>
    <property type="match status" value="1"/>
</dbReference>
<evidence type="ECO:0000256" key="8">
    <source>
        <dbReference type="ARBA" id="ARBA00023295"/>
    </source>
</evidence>
<dbReference type="Pfam" id="PF02929">
    <property type="entry name" value="Bgal_small_N"/>
    <property type="match status" value="1"/>
</dbReference>
<dbReference type="AlphaFoldDB" id="A0A0S2SEB9"/>
<dbReference type="EC" id="3.2.1.23" evidence="4 10"/>
<feature type="domain" description="Beta galactosidase small chain/" evidence="11">
    <location>
        <begin position="744"/>
        <end position="1013"/>
    </location>
</feature>
<dbReference type="InterPro" id="IPR006101">
    <property type="entry name" value="Glyco_hydro_2"/>
</dbReference>
<dbReference type="GO" id="GO:0004565">
    <property type="term" value="F:beta-galactosidase activity"/>
    <property type="evidence" value="ECO:0007669"/>
    <property type="project" value="UniProtKB-EC"/>
</dbReference>
<evidence type="ECO:0000256" key="1">
    <source>
        <dbReference type="ARBA" id="ARBA00001412"/>
    </source>
</evidence>
<dbReference type="SUPFAM" id="SSF51445">
    <property type="entry name" value="(Trans)glycosidases"/>
    <property type="match status" value="1"/>
</dbReference>
<dbReference type="InterPro" id="IPR017853">
    <property type="entry name" value="GH"/>
</dbReference>
<dbReference type="PATRIC" id="fig|652.5.peg.223"/>
<comment type="similarity">
    <text evidence="3 10">Belongs to the glycosyl hydrolase 2 family.</text>
</comment>
<reference evidence="12 13" key="2">
    <citation type="journal article" date="2016" name="Genome Announc.">
        <title>Complete Genome Sequence of the Highly Virulent Aeromonas schubertii Strain WL1483, Isolated from Diseased Snakehead Fish (Channa argus) in China.</title>
        <authorList>
            <person name="Liu L."/>
            <person name="Li N."/>
            <person name="Zhang D."/>
            <person name="Fu X."/>
            <person name="Shi C."/>
            <person name="Lin Q."/>
            <person name="Hao G."/>
        </authorList>
    </citation>
    <scope>NUCLEOTIDE SEQUENCE [LARGE SCALE GENOMIC DNA]</scope>
    <source>
        <strain evidence="12 13">WL1483</strain>
    </source>
</reference>
<protein>
    <recommendedName>
        <fullName evidence="5 10">Beta-galactosidase</fullName>
        <ecNumber evidence="4 10">3.2.1.23</ecNumber>
    </recommendedName>
    <alternativeName>
        <fullName evidence="9 10">Lactase</fullName>
    </alternativeName>
</protein>
<dbReference type="PRINTS" id="PR00132">
    <property type="entry name" value="GLHYDRLASE2"/>
</dbReference>
<dbReference type="PROSITE" id="PS00719">
    <property type="entry name" value="GLYCOSYL_HYDROL_F2_1"/>
    <property type="match status" value="1"/>
</dbReference>
<dbReference type="SMART" id="SM01038">
    <property type="entry name" value="Bgal_small_N"/>
    <property type="match status" value="1"/>
</dbReference>
<dbReference type="InterPro" id="IPR032312">
    <property type="entry name" value="LacZ_4"/>
</dbReference>
<evidence type="ECO:0000256" key="2">
    <source>
        <dbReference type="ARBA" id="ARBA00001959"/>
    </source>
</evidence>
<dbReference type="Gene3D" id="2.70.98.10">
    <property type="match status" value="1"/>
</dbReference>
<dbReference type="Pfam" id="PF02837">
    <property type="entry name" value="Glyco_hydro_2_N"/>
    <property type="match status" value="1"/>
</dbReference>
<dbReference type="Pfam" id="PF02836">
    <property type="entry name" value="Glyco_hydro_2_C"/>
    <property type="match status" value="1"/>
</dbReference>
<evidence type="ECO:0000256" key="4">
    <source>
        <dbReference type="ARBA" id="ARBA00012756"/>
    </source>
</evidence>
<evidence type="ECO:0000256" key="6">
    <source>
        <dbReference type="ARBA" id="ARBA00022801"/>
    </source>
</evidence>
<dbReference type="EMBL" id="CP013067">
    <property type="protein sequence ID" value="ALP40038.1"/>
    <property type="molecule type" value="Genomic_DNA"/>
</dbReference>
<proteinExistence type="inferred from homology"/>
<dbReference type="InterPro" id="IPR014718">
    <property type="entry name" value="GH-type_carb-bd"/>
</dbReference>
<dbReference type="Gene3D" id="2.60.40.10">
    <property type="entry name" value="Immunoglobulins"/>
    <property type="match status" value="2"/>
</dbReference>
<dbReference type="InterPro" id="IPR023230">
    <property type="entry name" value="Glyco_hydro_2_CS"/>
</dbReference>
<dbReference type="Proteomes" id="UP000058114">
    <property type="component" value="Chromosome"/>
</dbReference>
<evidence type="ECO:0000313" key="13">
    <source>
        <dbReference type="Proteomes" id="UP000058114"/>
    </source>
</evidence>
<dbReference type="InterPro" id="IPR004199">
    <property type="entry name" value="B-gal_small/dom_5"/>
</dbReference>
<dbReference type="GO" id="GO:0005990">
    <property type="term" value="P:lactose catabolic process"/>
    <property type="evidence" value="ECO:0007669"/>
    <property type="project" value="TreeGrafter"/>
</dbReference>
<dbReference type="Gene3D" id="3.20.20.80">
    <property type="entry name" value="Glycosidases"/>
    <property type="match status" value="1"/>
</dbReference>
<dbReference type="GO" id="GO:0030246">
    <property type="term" value="F:carbohydrate binding"/>
    <property type="evidence" value="ECO:0007669"/>
    <property type="project" value="InterPro"/>
</dbReference>
<accession>A0A0S2SEB9</accession>
<evidence type="ECO:0000256" key="9">
    <source>
        <dbReference type="ARBA" id="ARBA00032230"/>
    </source>
</evidence>
<dbReference type="SUPFAM" id="SSF49303">
    <property type="entry name" value="beta-Galactosidase/glucuronidase domain"/>
    <property type="match status" value="2"/>
</dbReference>
<dbReference type="Gene3D" id="2.60.120.260">
    <property type="entry name" value="Galactose-binding domain-like"/>
    <property type="match status" value="1"/>
</dbReference>
<dbReference type="RefSeq" id="WP_060583506.1">
    <property type="nucleotide sequence ID" value="NZ_CP013067.1"/>
</dbReference>
<dbReference type="Pfam" id="PF16353">
    <property type="entry name" value="LacZ_4"/>
    <property type="match status" value="1"/>
</dbReference>
<keyword evidence="6 10" id="KW-0378">Hydrolase</keyword>
<keyword evidence="7" id="KW-0915">Sodium</keyword>
<dbReference type="InterPro" id="IPR006103">
    <property type="entry name" value="Glyco_hydro_2_cat"/>
</dbReference>
<keyword evidence="8 10" id="KW-0326">Glycosidase</keyword>
<dbReference type="GO" id="GO:0009341">
    <property type="term" value="C:beta-galactosidase complex"/>
    <property type="evidence" value="ECO:0007669"/>
    <property type="project" value="InterPro"/>
</dbReference>
<evidence type="ECO:0000259" key="11">
    <source>
        <dbReference type="SMART" id="SM01038"/>
    </source>
</evidence>
<dbReference type="InterPro" id="IPR036156">
    <property type="entry name" value="Beta-gal/glucu_dom_sf"/>
</dbReference>
<dbReference type="InterPro" id="IPR050347">
    <property type="entry name" value="Bact_Beta-galactosidase"/>
</dbReference>
<dbReference type="InterPro" id="IPR011013">
    <property type="entry name" value="Gal_mutarotase_sf_dom"/>
</dbReference>
<reference evidence="13" key="1">
    <citation type="submission" date="2015-10" db="EMBL/GenBank/DDBJ databases">
        <title>Complete Genome Sequence of Aeromonas schubertii strain WL1483.</title>
        <authorList>
            <person name="Liu L."/>
        </authorList>
    </citation>
    <scope>NUCLEOTIDE SEQUENCE [LARGE SCALE GENOMIC DNA]</scope>
    <source>
        <strain evidence="13">WL1483</strain>
    </source>
</reference>